<dbReference type="Pfam" id="PF01261">
    <property type="entry name" value="AP_endonuc_2"/>
    <property type="match status" value="1"/>
</dbReference>
<sequence>MKIGLTLYTLRQFVQKPADMMETFTRVKKIGYNNVQLSALGRVDTHYLKKMLDNAGLFVCATHVSYDRLKNEFDKVIEEHEILRCPHIVIASMPQDMRNEQGYKKFAAECSEIGRRILSEGMDLSYHNHAFELMRYSGKTGLDIIYDESDKNCLFAEIDTYWIQYGGGDPSLWIKKMKDRIKVVHLKDMGIIDNTPAMFEVGEGNLNWQEIIAECKYSGVEWLVVEQDTCSGDPFDSVEISFKNLLSMGLEA</sequence>
<dbReference type="Gene3D" id="3.20.20.150">
    <property type="entry name" value="Divalent-metal-dependent TIM barrel enzymes"/>
    <property type="match status" value="1"/>
</dbReference>
<protein>
    <submittedName>
        <fullName evidence="2">Inosose dehydratase</fullName>
        <ecNumber evidence="2">4.2.1.44</ecNumber>
    </submittedName>
</protein>
<dbReference type="PANTHER" id="PTHR12110">
    <property type="entry name" value="HYDROXYPYRUVATE ISOMERASE"/>
    <property type="match status" value="1"/>
</dbReference>
<proteinExistence type="predicted"/>
<organism evidence="2">
    <name type="scientific">candidate division TA06 bacterium ADurb.Bin131</name>
    <dbReference type="NCBI Taxonomy" id="1852827"/>
    <lineage>
        <taxon>Bacteria</taxon>
        <taxon>Bacteria division TA06</taxon>
    </lineage>
</organism>
<dbReference type="EMBL" id="MWDQ01000153">
    <property type="protein sequence ID" value="OQB71620.1"/>
    <property type="molecule type" value="Genomic_DNA"/>
</dbReference>
<reference evidence="2" key="1">
    <citation type="submission" date="2017-02" db="EMBL/GenBank/DDBJ databases">
        <title>Delving into the versatile metabolic prowess of the omnipresent phylum Bacteroidetes.</title>
        <authorList>
            <person name="Nobu M.K."/>
            <person name="Mei R."/>
            <person name="Narihiro T."/>
            <person name="Kuroda K."/>
            <person name="Liu W.-T."/>
        </authorList>
    </citation>
    <scope>NUCLEOTIDE SEQUENCE</scope>
    <source>
        <strain evidence="2">ADurb.Bin131</strain>
    </source>
</reference>
<keyword evidence="2" id="KW-0456">Lyase</keyword>
<feature type="domain" description="Xylose isomerase-like TIM barrel" evidence="1">
    <location>
        <begin position="25"/>
        <end position="227"/>
    </location>
</feature>
<name>A0A1V6C437_UNCT6</name>
<dbReference type="InterPro" id="IPR036237">
    <property type="entry name" value="Xyl_isomerase-like_sf"/>
</dbReference>
<dbReference type="EC" id="4.2.1.44" evidence="2"/>
<dbReference type="GO" id="GO:0050114">
    <property type="term" value="F:myo-inosose-2 dehydratase activity"/>
    <property type="evidence" value="ECO:0007669"/>
    <property type="project" value="UniProtKB-EC"/>
</dbReference>
<dbReference type="Proteomes" id="UP000485562">
    <property type="component" value="Unassembled WGS sequence"/>
</dbReference>
<evidence type="ECO:0000259" key="1">
    <source>
        <dbReference type="Pfam" id="PF01261"/>
    </source>
</evidence>
<dbReference type="InterPro" id="IPR050312">
    <property type="entry name" value="IolE/XylAMocC-like"/>
</dbReference>
<dbReference type="AlphaFoldDB" id="A0A1V6C437"/>
<accession>A0A1V6C437</accession>
<evidence type="ECO:0000313" key="2">
    <source>
        <dbReference type="EMBL" id="OQB71620.1"/>
    </source>
</evidence>
<dbReference type="PANTHER" id="PTHR12110:SF41">
    <property type="entry name" value="INOSOSE DEHYDRATASE"/>
    <property type="match status" value="1"/>
</dbReference>
<dbReference type="SUPFAM" id="SSF51658">
    <property type="entry name" value="Xylose isomerase-like"/>
    <property type="match status" value="1"/>
</dbReference>
<dbReference type="InterPro" id="IPR013022">
    <property type="entry name" value="Xyl_isomerase-like_TIM-brl"/>
</dbReference>
<gene>
    <name evidence="2" type="primary">iolE_3</name>
    <name evidence="2" type="ORF">BWX89_01803</name>
</gene>
<comment type="caution">
    <text evidence="2">The sequence shown here is derived from an EMBL/GenBank/DDBJ whole genome shotgun (WGS) entry which is preliminary data.</text>
</comment>